<evidence type="ECO:0000256" key="1">
    <source>
        <dbReference type="SAM" id="MobiDB-lite"/>
    </source>
</evidence>
<dbReference type="Proteomes" id="UP001432027">
    <property type="component" value="Unassembled WGS sequence"/>
</dbReference>
<proteinExistence type="predicted"/>
<feature type="non-terminal residue" evidence="2">
    <location>
        <position position="1"/>
    </location>
</feature>
<organism evidence="2 3">
    <name type="scientific">Pristionchus entomophagus</name>
    <dbReference type="NCBI Taxonomy" id="358040"/>
    <lineage>
        <taxon>Eukaryota</taxon>
        <taxon>Metazoa</taxon>
        <taxon>Ecdysozoa</taxon>
        <taxon>Nematoda</taxon>
        <taxon>Chromadorea</taxon>
        <taxon>Rhabditida</taxon>
        <taxon>Rhabditina</taxon>
        <taxon>Diplogasteromorpha</taxon>
        <taxon>Diplogasteroidea</taxon>
        <taxon>Neodiplogasteridae</taxon>
        <taxon>Pristionchus</taxon>
    </lineage>
</organism>
<name>A0AAV5TVJ6_9BILA</name>
<comment type="caution">
    <text evidence="2">The sequence shown here is derived from an EMBL/GenBank/DDBJ whole genome shotgun (WGS) entry which is preliminary data.</text>
</comment>
<feature type="non-terminal residue" evidence="2">
    <location>
        <position position="92"/>
    </location>
</feature>
<dbReference type="AlphaFoldDB" id="A0AAV5TVJ6"/>
<keyword evidence="3" id="KW-1185">Reference proteome</keyword>
<evidence type="ECO:0000313" key="3">
    <source>
        <dbReference type="Proteomes" id="UP001432027"/>
    </source>
</evidence>
<accession>A0AAV5TVJ6</accession>
<evidence type="ECO:0000313" key="2">
    <source>
        <dbReference type="EMBL" id="GMS98019.1"/>
    </source>
</evidence>
<feature type="region of interest" description="Disordered" evidence="1">
    <location>
        <begin position="33"/>
        <end position="73"/>
    </location>
</feature>
<reference evidence="2" key="1">
    <citation type="submission" date="2023-10" db="EMBL/GenBank/DDBJ databases">
        <title>Genome assembly of Pristionchus species.</title>
        <authorList>
            <person name="Yoshida K."/>
            <person name="Sommer R.J."/>
        </authorList>
    </citation>
    <scope>NUCLEOTIDE SEQUENCE</scope>
    <source>
        <strain evidence="2">RS0144</strain>
    </source>
</reference>
<sequence length="92" mass="10273">AAAASEINPDLARTEKEEKRMIRLQKTLQADLTESFAGPATPGQRRAARDAAAAALQQEKRKKKKREEEKERRLSIRVKIEIEDTETAADAA</sequence>
<protein>
    <submittedName>
        <fullName evidence="2">Uncharacterized protein</fullName>
    </submittedName>
</protein>
<gene>
    <name evidence="2" type="ORF">PENTCL1PPCAC_20194</name>
</gene>
<dbReference type="EMBL" id="BTSX01000005">
    <property type="protein sequence ID" value="GMS98019.1"/>
    <property type="molecule type" value="Genomic_DNA"/>
</dbReference>